<dbReference type="InterPro" id="IPR000618">
    <property type="entry name" value="Insect_cuticle"/>
</dbReference>
<dbReference type="PROSITE" id="PS00233">
    <property type="entry name" value="CHIT_BIND_RR_1"/>
    <property type="match status" value="1"/>
</dbReference>
<feature type="signal peptide" evidence="4">
    <location>
        <begin position="1"/>
        <end position="18"/>
    </location>
</feature>
<dbReference type="OrthoDB" id="6694245at2759"/>
<feature type="region of interest" description="Disordered" evidence="3">
    <location>
        <begin position="118"/>
        <end position="140"/>
    </location>
</feature>
<keyword evidence="1 2" id="KW-0193">Cuticle</keyword>
<gene>
    <name evidence="5" type="ORF">CALMAC_LOCUS10871</name>
</gene>
<dbReference type="EMBL" id="CAACVG010008463">
    <property type="protein sequence ID" value="VEN49936.1"/>
    <property type="molecule type" value="Genomic_DNA"/>
</dbReference>
<dbReference type="PANTHER" id="PTHR10380:SF241">
    <property type="entry name" value="CUTICULAR PROTEIN 47EG-RELATED"/>
    <property type="match status" value="1"/>
</dbReference>
<dbReference type="AlphaFoldDB" id="A0A653CQ62"/>
<proteinExistence type="predicted"/>
<evidence type="ECO:0000256" key="2">
    <source>
        <dbReference type="PROSITE-ProRule" id="PRU00497"/>
    </source>
</evidence>
<keyword evidence="6" id="KW-1185">Reference proteome</keyword>
<feature type="chain" id="PRO_5024975531" evidence="4">
    <location>
        <begin position="19"/>
        <end position="167"/>
    </location>
</feature>
<dbReference type="InterPro" id="IPR050468">
    <property type="entry name" value="Cuticle_Struct_Prot"/>
</dbReference>
<evidence type="ECO:0000313" key="6">
    <source>
        <dbReference type="Proteomes" id="UP000410492"/>
    </source>
</evidence>
<evidence type="ECO:0000256" key="3">
    <source>
        <dbReference type="SAM" id="MobiDB-lite"/>
    </source>
</evidence>
<dbReference type="Pfam" id="PF00379">
    <property type="entry name" value="Chitin_bind_4"/>
    <property type="match status" value="1"/>
</dbReference>
<sequence length="167" mass="18437">MALMIIAIALSVSTCVLSSPINHQHTPIEIRQPVRSYETESNNTPIPILHQEQEVEFDGTYHTSFETGNGIIAHEEGHLKHAGEKDEDAVEEVQGEVQYTAPDGTIIKLRYIANENGFQPEGDHLPKAPVDENTPPPVPPAIARALEYIAAHPQQEDEETQTAKAHH</sequence>
<dbReference type="Proteomes" id="UP000410492">
    <property type="component" value="Unassembled WGS sequence"/>
</dbReference>
<keyword evidence="4" id="KW-0732">Signal</keyword>
<dbReference type="GO" id="GO:0062129">
    <property type="term" value="C:chitin-based extracellular matrix"/>
    <property type="evidence" value="ECO:0007669"/>
    <property type="project" value="TreeGrafter"/>
</dbReference>
<dbReference type="InterPro" id="IPR031311">
    <property type="entry name" value="CHIT_BIND_RR_consensus"/>
</dbReference>
<evidence type="ECO:0000256" key="4">
    <source>
        <dbReference type="SAM" id="SignalP"/>
    </source>
</evidence>
<evidence type="ECO:0000256" key="1">
    <source>
        <dbReference type="ARBA" id="ARBA00022460"/>
    </source>
</evidence>
<evidence type="ECO:0000313" key="5">
    <source>
        <dbReference type="EMBL" id="VEN49936.1"/>
    </source>
</evidence>
<protein>
    <submittedName>
        <fullName evidence="5">Uncharacterized protein</fullName>
    </submittedName>
</protein>
<feature type="compositionally biased region" description="Basic and acidic residues" evidence="3">
    <location>
        <begin position="121"/>
        <end position="130"/>
    </location>
</feature>
<organism evidence="5 6">
    <name type="scientific">Callosobruchus maculatus</name>
    <name type="common">Southern cowpea weevil</name>
    <name type="synonym">Pulse bruchid</name>
    <dbReference type="NCBI Taxonomy" id="64391"/>
    <lineage>
        <taxon>Eukaryota</taxon>
        <taxon>Metazoa</taxon>
        <taxon>Ecdysozoa</taxon>
        <taxon>Arthropoda</taxon>
        <taxon>Hexapoda</taxon>
        <taxon>Insecta</taxon>
        <taxon>Pterygota</taxon>
        <taxon>Neoptera</taxon>
        <taxon>Endopterygota</taxon>
        <taxon>Coleoptera</taxon>
        <taxon>Polyphaga</taxon>
        <taxon>Cucujiformia</taxon>
        <taxon>Chrysomeloidea</taxon>
        <taxon>Chrysomelidae</taxon>
        <taxon>Bruchinae</taxon>
        <taxon>Bruchini</taxon>
        <taxon>Callosobruchus</taxon>
    </lineage>
</organism>
<name>A0A653CQ62_CALMS</name>
<dbReference type="PROSITE" id="PS51155">
    <property type="entry name" value="CHIT_BIND_RR_2"/>
    <property type="match status" value="1"/>
</dbReference>
<reference evidence="5 6" key="1">
    <citation type="submission" date="2019-01" db="EMBL/GenBank/DDBJ databases">
        <authorList>
            <person name="Sayadi A."/>
        </authorList>
    </citation>
    <scope>NUCLEOTIDE SEQUENCE [LARGE SCALE GENOMIC DNA]</scope>
</reference>
<accession>A0A653CQ62</accession>
<dbReference type="PANTHER" id="PTHR10380">
    <property type="entry name" value="CUTICLE PROTEIN"/>
    <property type="match status" value="1"/>
</dbReference>
<dbReference type="GO" id="GO:0008010">
    <property type="term" value="F:structural constituent of chitin-based larval cuticle"/>
    <property type="evidence" value="ECO:0007669"/>
    <property type="project" value="TreeGrafter"/>
</dbReference>